<sequence length="106" mass="12274">MIKEVLVTKCGEYGRIPYNPQAKLLYGQGLPGLQGDQWNFHRMIINLAFNMELVKGWVPDIVASVTKMMKKWENERGGRNEFEIDVYRELHDLFVDVISRTGFGLL</sequence>
<gene>
    <name evidence="1" type="ORF">MILVUS5_LOCUS4082</name>
</gene>
<reference evidence="1" key="1">
    <citation type="submission" date="2023-10" db="EMBL/GenBank/DDBJ databases">
        <authorList>
            <person name="Rodriguez Cubillos JULIANA M."/>
            <person name="De Vega J."/>
        </authorList>
    </citation>
    <scope>NUCLEOTIDE SEQUENCE</scope>
</reference>
<keyword evidence="2" id="KW-1185">Reference proteome</keyword>
<name>A0ACB0IKG7_TRIPR</name>
<dbReference type="EMBL" id="CASHSV030000001">
    <property type="protein sequence ID" value="CAJ2632883.1"/>
    <property type="molecule type" value="Genomic_DNA"/>
</dbReference>
<protein>
    <submittedName>
        <fullName evidence="1">Uncharacterized protein</fullName>
    </submittedName>
</protein>
<organism evidence="1 2">
    <name type="scientific">Trifolium pratense</name>
    <name type="common">Red clover</name>
    <dbReference type="NCBI Taxonomy" id="57577"/>
    <lineage>
        <taxon>Eukaryota</taxon>
        <taxon>Viridiplantae</taxon>
        <taxon>Streptophyta</taxon>
        <taxon>Embryophyta</taxon>
        <taxon>Tracheophyta</taxon>
        <taxon>Spermatophyta</taxon>
        <taxon>Magnoliopsida</taxon>
        <taxon>eudicotyledons</taxon>
        <taxon>Gunneridae</taxon>
        <taxon>Pentapetalae</taxon>
        <taxon>rosids</taxon>
        <taxon>fabids</taxon>
        <taxon>Fabales</taxon>
        <taxon>Fabaceae</taxon>
        <taxon>Papilionoideae</taxon>
        <taxon>50 kb inversion clade</taxon>
        <taxon>NPAAA clade</taxon>
        <taxon>Hologalegina</taxon>
        <taxon>IRL clade</taxon>
        <taxon>Trifolieae</taxon>
        <taxon>Trifolium</taxon>
    </lineage>
</organism>
<evidence type="ECO:0000313" key="2">
    <source>
        <dbReference type="Proteomes" id="UP001177021"/>
    </source>
</evidence>
<evidence type="ECO:0000313" key="1">
    <source>
        <dbReference type="EMBL" id="CAJ2632883.1"/>
    </source>
</evidence>
<proteinExistence type="predicted"/>
<dbReference type="Proteomes" id="UP001177021">
    <property type="component" value="Unassembled WGS sequence"/>
</dbReference>
<accession>A0ACB0IKG7</accession>
<comment type="caution">
    <text evidence="1">The sequence shown here is derived from an EMBL/GenBank/DDBJ whole genome shotgun (WGS) entry which is preliminary data.</text>
</comment>